<keyword evidence="5" id="KW-0547">Nucleotide-binding</keyword>
<dbReference type="InterPro" id="IPR036890">
    <property type="entry name" value="HATPase_C_sf"/>
</dbReference>
<dbReference type="PANTHER" id="PTHR43547">
    <property type="entry name" value="TWO-COMPONENT HISTIDINE KINASE"/>
    <property type="match status" value="1"/>
</dbReference>
<dbReference type="CDD" id="cd17574">
    <property type="entry name" value="REC_OmpR"/>
    <property type="match status" value="1"/>
</dbReference>
<dbReference type="GO" id="GO:0000155">
    <property type="term" value="F:phosphorelay sensor kinase activity"/>
    <property type="evidence" value="ECO:0007669"/>
    <property type="project" value="InterPro"/>
</dbReference>
<comment type="catalytic activity">
    <reaction evidence="1">
        <text>ATP + protein L-histidine = ADP + protein N-phospho-L-histidine.</text>
        <dbReference type="EC" id="2.7.13.3"/>
    </reaction>
</comment>
<gene>
    <name evidence="18" type="primary">evgS_1</name>
    <name evidence="18" type="ORF">ERS852429_00866</name>
    <name evidence="20" type="ORF">GKD67_00140</name>
    <name evidence="19" type="ORF">PN599_05910</name>
</gene>
<dbReference type="Pfam" id="PF12833">
    <property type="entry name" value="HTH_18"/>
    <property type="match status" value="1"/>
</dbReference>
<dbReference type="InterPro" id="IPR025997">
    <property type="entry name" value="SBP_2_dom"/>
</dbReference>
<keyword evidence="8" id="KW-0902">Two-component regulatory system</keyword>
<evidence type="ECO:0000256" key="7">
    <source>
        <dbReference type="ARBA" id="ARBA00022840"/>
    </source>
</evidence>
<feature type="domain" description="Histidine kinase" evidence="16">
    <location>
        <begin position="407"/>
        <end position="620"/>
    </location>
</feature>
<feature type="modified residue" description="4-aspartylphosphate" evidence="12">
    <location>
        <position position="707"/>
    </location>
</feature>
<feature type="coiled-coil region" evidence="13">
    <location>
        <begin position="373"/>
        <end position="400"/>
    </location>
</feature>
<dbReference type="GO" id="GO:0043565">
    <property type="term" value="F:sequence-specific DNA binding"/>
    <property type="evidence" value="ECO:0007669"/>
    <property type="project" value="InterPro"/>
</dbReference>
<dbReference type="CDD" id="cd00075">
    <property type="entry name" value="HATPase"/>
    <property type="match status" value="1"/>
</dbReference>
<evidence type="ECO:0000256" key="14">
    <source>
        <dbReference type="SAM" id="Phobius"/>
    </source>
</evidence>
<keyword evidence="9" id="KW-0805">Transcription regulation</keyword>
<dbReference type="InterPro" id="IPR009057">
    <property type="entry name" value="Homeodomain-like_sf"/>
</dbReference>
<dbReference type="Gene3D" id="1.10.287.130">
    <property type="match status" value="1"/>
</dbReference>
<reference evidence="19" key="3">
    <citation type="submission" date="2023-01" db="EMBL/GenBank/DDBJ databases">
        <title>Human gut microbiome strain richness.</title>
        <authorList>
            <person name="Chen-Liaw A."/>
        </authorList>
    </citation>
    <scope>NUCLEOTIDE SEQUENCE</scope>
    <source>
        <strain evidence="19">RTP21484st1_E5_RTP21484_190118</strain>
    </source>
</reference>
<dbReference type="InterPro" id="IPR003594">
    <property type="entry name" value="HATPase_dom"/>
</dbReference>
<dbReference type="PROSITE" id="PS01124">
    <property type="entry name" value="HTH_ARAC_FAMILY_2"/>
    <property type="match status" value="1"/>
</dbReference>
<evidence type="ECO:0000259" key="16">
    <source>
        <dbReference type="PROSITE" id="PS50109"/>
    </source>
</evidence>
<feature type="domain" description="Response regulatory" evidence="17">
    <location>
        <begin position="659"/>
        <end position="774"/>
    </location>
</feature>
<evidence type="ECO:0000256" key="3">
    <source>
        <dbReference type="ARBA" id="ARBA00022553"/>
    </source>
</evidence>
<dbReference type="SMART" id="SM00387">
    <property type="entry name" value="HATPase_c"/>
    <property type="match status" value="1"/>
</dbReference>
<evidence type="ECO:0000256" key="9">
    <source>
        <dbReference type="ARBA" id="ARBA00023015"/>
    </source>
</evidence>
<keyword evidence="3 12" id="KW-0597">Phosphoprotein</keyword>
<dbReference type="InterPro" id="IPR011006">
    <property type="entry name" value="CheY-like_superfamily"/>
</dbReference>
<evidence type="ECO:0000313" key="19">
    <source>
        <dbReference type="EMBL" id="MDB9004530.1"/>
    </source>
</evidence>
<dbReference type="Pfam" id="PF02518">
    <property type="entry name" value="HATPase_c"/>
    <property type="match status" value="1"/>
</dbReference>
<keyword evidence="11" id="KW-0804">Transcription</keyword>
<dbReference type="GO" id="GO:0005524">
    <property type="term" value="F:ATP binding"/>
    <property type="evidence" value="ECO:0007669"/>
    <property type="project" value="UniProtKB-KW"/>
</dbReference>
<protein>
    <recommendedName>
        <fullName evidence="2">histidine kinase</fullName>
        <ecNumber evidence="2">2.7.13.3</ecNumber>
    </recommendedName>
</protein>
<evidence type="ECO:0000256" key="4">
    <source>
        <dbReference type="ARBA" id="ARBA00022679"/>
    </source>
</evidence>
<dbReference type="InterPro" id="IPR036097">
    <property type="entry name" value="HisK_dim/P_sf"/>
</dbReference>
<evidence type="ECO:0000256" key="2">
    <source>
        <dbReference type="ARBA" id="ARBA00012438"/>
    </source>
</evidence>
<dbReference type="PROSITE" id="PS50110">
    <property type="entry name" value="RESPONSE_REGULATORY"/>
    <property type="match status" value="1"/>
</dbReference>
<dbReference type="CDD" id="cd00082">
    <property type="entry name" value="HisKA"/>
    <property type="match status" value="1"/>
</dbReference>
<evidence type="ECO:0000256" key="8">
    <source>
        <dbReference type="ARBA" id="ARBA00023012"/>
    </source>
</evidence>
<dbReference type="EMBL" id="JAQMPJ010000003">
    <property type="protein sequence ID" value="MDB9004530.1"/>
    <property type="molecule type" value="Genomic_DNA"/>
</dbReference>
<feature type="transmembrane region" description="Helical" evidence="14">
    <location>
        <begin position="337"/>
        <end position="361"/>
    </location>
</feature>
<dbReference type="SMART" id="SM00448">
    <property type="entry name" value="REC"/>
    <property type="match status" value="1"/>
</dbReference>
<keyword evidence="4 18" id="KW-0808">Transferase</keyword>
<dbReference type="InterPro" id="IPR003661">
    <property type="entry name" value="HisK_dim/P_dom"/>
</dbReference>
<evidence type="ECO:0000256" key="10">
    <source>
        <dbReference type="ARBA" id="ARBA00023125"/>
    </source>
</evidence>
<dbReference type="CDD" id="cd06308">
    <property type="entry name" value="PBP1_sensor_kinase-like"/>
    <property type="match status" value="1"/>
</dbReference>
<dbReference type="Proteomes" id="UP000461276">
    <property type="component" value="Unassembled WGS sequence"/>
</dbReference>
<dbReference type="SUPFAM" id="SSF53822">
    <property type="entry name" value="Periplasmic binding protein-like I"/>
    <property type="match status" value="1"/>
</dbReference>
<dbReference type="Pfam" id="PF00072">
    <property type="entry name" value="Response_reg"/>
    <property type="match status" value="1"/>
</dbReference>
<dbReference type="Gene3D" id="3.30.565.10">
    <property type="entry name" value="Histidine kinase-like ATPase, C-terminal domain"/>
    <property type="match status" value="1"/>
</dbReference>
<evidence type="ECO:0000256" key="1">
    <source>
        <dbReference type="ARBA" id="ARBA00000085"/>
    </source>
</evidence>
<evidence type="ECO:0000256" key="6">
    <source>
        <dbReference type="ARBA" id="ARBA00022777"/>
    </source>
</evidence>
<dbReference type="EMBL" id="WKMY01000001">
    <property type="protein sequence ID" value="MRY91677.1"/>
    <property type="molecule type" value="Genomic_DNA"/>
</dbReference>
<keyword evidence="14" id="KW-0812">Transmembrane</keyword>
<reference evidence="20 22" key="2">
    <citation type="journal article" date="2019" name="Nat. Med.">
        <title>A library of human gut bacterial isolates paired with longitudinal multiomics data enables mechanistic microbiome research.</title>
        <authorList>
            <person name="Poyet M."/>
            <person name="Groussin M."/>
            <person name="Gibbons S.M."/>
            <person name="Avila-Pacheco J."/>
            <person name="Jiang X."/>
            <person name="Kearney S.M."/>
            <person name="Perrotta A.R."/>
            <person name="Berdy B."/>
            <person name="Zhao S."/>
            <person name="Lieberman T.D."/>
            <person name="Swanson P.K."/>
            <person name="Smith M."/>
            <person name="Roesemann S."/>
            <person name="Alexander J.E."/>
            <person name="Rich S.A."/>
            <person name="Livny J."/>
            <person name="Vlamakis H."/>
            <person name="Clish C."/>
            <person name="Bullock K."/>
            <person name="Deik A."/>
            <person name="Scott J."/>
            <person name="Pierce K.A."/>
            <person name="Xavier R.J."/>
            <person name="Alm E.J."/>
        </authorList>
    </citation>
    <scope>NUCLEOTIDE SEQUENCE [LARGE SCALE GENOMIC DNA]</scope>
    <source>
        <strain evidence="20 22">BIOML-A9</strain>
    </source>
</reference>
<evidence type="ECO:0000259" key="17">
    <source>
        <dbReference type="PROSITE" id="PS50110"/>
    </source>
</evidence>
<dbReference type="FunFam" id="3.30.565.10:FF:000037">
    <property type="entry name" value="Hybrid sensor histidine kinase/response regulator"/>
    <property type="match status" value="1"/>
</dbReference>
<keyword evidence="10" id="KW-0238">DNA-binding</keyword>
<dbReference type="AlphaFoldDB" id="A0A173S2K5"/>
<dbReference type="Gene3D" id="1.10.10.60">
    <property type="entry name" value="Homeodomain-like"/>
    <property type="match status" value="2"/>
</dbReference>
<dbReference type="Pfam" id="PF13407">
    <property type="entry name" value="Peripla_BP_4"/>
    <property type="match status" value="1"/>
</dbReference>
<dbReference type="RefSeq" id="WP_057318832.1">
    <property type="nucleotide sequence ID" value="NZ_CACRUW010000019.1"/>
</dbReference>
<keyword evidence="6" id="KW-0418">Kinase</keyword>
<evidence type="ECO:0000256" key="11">
    <source>
        <dbReference type="ARBA" id="ARBA00023163"/>
    </source>
</evidence>
<dbReference type="PROSITE" id="PS00041">
    <property type="entry name" value="HTH_ARAC_FAMILY_1"/>
    <property type="match status" value="1"/>
</dbReference>
<evidence type="ECO:0000256" key="12">
    <source>
        <dbReference type="PROSITE-ProRule" id="PRU00169"/>
    </source>
</evidence>
<dbReference type="GO" id="GO:0003700">
    <property type="term" value="F:DNA-binding transcription factor activity"/>
    <property type="evidence" value="ECO:0007669"/>
    <property type="project" value="InterPro"/>
</dbReference>
<evidence type="ECO:0000259" key="15">
    <source>
        <dbReference type="PROSITE" id="PS01124"/>
    </source>
</evidence>
<reference evidence="18 21" key="1">
    <citation type="submission" date="2015-09" db="EMBL/GenBank/DDBJ databases">
        <authorList>
            <consortium name="Pathogen Informatics"/>
        </authorList>
    </citation>
    <scope>NUCLEOTIDE SEQUENCE [LARGE SCALE GENOMIC DNA]</scope>
    <source>
        <strain evidence="18 21">2789STDY5608872</strain>
    </source>
</reference>
<dbReference type="InterPro" id="IPR018062">
    <property type="entry name" value="HTH_AraC-typ_CS"/>
</dbReference>
<proteinExistence type="predicted"/>
<keyword evidence="7" id="KW-0067">ATP-binding</keyword>
<evidence type="ECO:0000313" key="18">
    <source>
        <dbReference type="EMBL" id="CUM84654.1"/>
    </source>
</evidence>
<dbReference type="SUPFAM" id="SSF52172">
    <property type="entry name" value="CheY-like"/>
    <property type="match status" value="1"/>
</dbReference>
<organism evidence="18 21">
    <name type="scientific">Parabacteroides distasonis</name>
    <dbReference type="NCBI Taxonomy" id="823"/>
    <lineage>
        <taxon>Bacteria</taxon>
        <taxon>Pseudomonadati</taxon>
        <taxon>Bacteroidota</taxon>
        <taxon>Bacteroidia</taxon>
        <taxon>Bacteroidales</taxon>
        <taxon>Tannerellaceae</taxon>
        <taxon>Parabacteroides</taxon>
    </lineage>
</organism>
<dbReference type="Pfam" id="PF00512">
    <property type="entry name" value="HisKA"/>
    <property type="match status" value="1"/>
</dbReference>
<keyword evidence="14" id="KW-0472">Membrane</keyword>
<dbReference type="Proteomes" id="UP000095591">
    <property type="component" value="Unassembled WGS sequence"/>
</dbReference>
<dbReference type="EMBL" id="CYXP01000001">
    <property type="protein sequence ID" value="CUM84654.1"/>
    <property type="molecule type" value="Genomic_DNA"/>
</dbReference>
<dbReference type="Gene3D" id="3.40.50.2300">
    <property type="match status" value="3"/>
</dbReference>
<accession>A0A173S2K5</accession>
<dbReference type="SUPFAM" id="SSF46689">
    <property type="entry name" value="Homeodomain-like"/>
    <property type="match status" value="1"/>
</dbReference>
<dbReference type="InterPro" id="IPR018060">
    <property type="entry name" value="HTH_AraC"/>
</dbReference>
<dbReference type="InterPro" id="IPR028082">
    <property type="entry name" value="Peripla_BP_I"/>
</dbReference>
<dbReference type="SUPFAM" id="SSF47384">
    <property type="entry name" value="Homodimeric domain of signal transducing histidine kinase"/>
    <property type="match status" value="1"/>
</dbReference>
<dbReference type="SUPFAM" id="SSF55874">
    <property type="entry name" value="ATPase domain of HSP90 chaperone/DNA topoisomerase II/histidine kinase"/>
    <property type="match status" value="1"/>
</dbReference>
<dbReference type="PRINTS" id="PR00344">
    <property type="entry name" value="BCTRLSENSOR"/>
</dbReference>
<dbReference type="InterPro" id="IPR005467">
    <property type="entry name" value="His_kinase_dom"/>
</dbReference>
<dbReference type="PANTHER" id="PTHR43547:SF2">
    <property type="entry name" value="HYBRID SIGNAL TRANSDUCTION HISTIDINE KINASE C"/>
    <property type="match status" value="1"/>
</dbReference>
<dbReference type="SMART" id="SM00388">
    <property type="entry name" value="HisKA"/>
    <property type="match status" value="1"/>
</dbReference>
<dbReference type="InterPro" id="IPR001789">
    <property type="entry name" value="Sig_transdc_resp-reg_receiver"/>
</dbReference>
<dbReference type="InterPro" id="IPR004358">
    <property type="entry name" value="Sig_transdc_His_kin-like_C"/>
</dbReference>
<evidence type="ECO:0000256" key="13">
    <source>
        <dbReference type="SAM" id="Coils"/>
    </source>
</evidence>
<feature type="domain" description="HTH araC/xylS-type" evidence="15">
    <location>
        <begin position="811"/>
        <end position="910"/>
    </location>
</feature>
<dbReference type="EC" id="2.7.13.3" evidence="2"/>
<keyword evidence="14" id="KW-1133">Transmembrane helix</keyword>
<evidence type="ECO:0000313" key="20">
    <source>
        <dbReference type="EMBL" id="MRY91677.1"/>
    </source>
</evidence>
<evidence type="ECO:0000256" key="5">
    <source>
        <dbReference type="ARBA" id="ARBA00022741"/>
    </source>
</evidence>
<sequence>MKGNPLYILLWLFLILCFACSPGKKEKKYVIGVSQCSMTDIWRQSMIRDMEVEALNHPEIELVVMDASQDNDTQISQIKGFIKKKVDLLIISSNETEPVTPVAVEAYRAGIPTIILDRKINSDEYTTYIGADNYEIGRSIGMYISSLIKGETTILEIWGRRGSSSATERHQGFVDAMSIDPNVKIRELDGYWYKENAYEEVLKLDSIEDVDIVFAHNDMMALGAREAIEERDSSLVGHVEFIGVDGLLGGGLGVEAVAQGKLDASFYYPTGGGVAIKVAWQILSGQAYTKKYALSTAMIDKTNAGTLYLQSDRLVEYQRQIEKQRANLSQLLSKYNFLYSSLIIILILALLLGGSAIYTVYINRKVRQKNHLLNERNRLVQQQKEELSVANQRIEQVTTQKLQFFTNVSHEIKTPLTLILGPLNKMAQDAPAGAFADDIRIVKKNAERLKRVIDQLLDFRKIENNKMGLRVTKMDLVFLIQEVKSYFNTLAQSKRIDYTFLHEMNSLFVWVDTDKMEKILTNLLSNAFKFTPEQGKITIRLREEETEVVLSVEDNGEGIPPENLASVFERFFTSGQSYAPGTGIGLHLTREFVLMHKGSIHVESEQGERTVFTVQIPKGKSHFDESCVFLSNATESSSGVAHLDISQVQETLNKKYDYMILIVEDDWDIRAYLQHELSGNFNVLVAENGAKALDILLKENVSLVVSDVMMPEMNGFELCRRVKSDMALSHIPVILLTALSDDSQRLYGFEGGADEYIQKPFNIEIVKLRIIKLLEERNRLREVFLKESQSPAGLSIETKGKVESLDDLFMRKFIALIEENYSDPDFSIEKGSEKLGLSRVHLYRKVKELSGITPTDFLRNYRLKKASALLKQRSGTISEVAYATGFGSPAYFSKCFKAVYNITPTEFIESL</sequence>
<keyword evidence="13" id="KW-0175">Coiled coil</keyword>
<name>A0A173S2K5_PARDI</name>
<dbReference type="FunFam" id="1.10.287.130:FF:000045">
    <property type="entry name" value="Two-component system sensor histidine kinase/response regulator"/>
    <property type="match status" value="1"/>
</dbReference>
<dbReference type="SMART" id="SM00342">
    <property type="entry name" value="HTH_ARAC"/>
    <property type="match status" value="1"/>
</dbReference>
<evidence type="ECO:0000313" key="21">
    <source>
        <dbReference type="Proteomes" id="UP000095591"/>
    </source>
</evidence>
<dbReference type="PROSITE" id="PS50109">
    <property type="entry name" value="HIS_KIN"/>
    <property type="match status" value="1"/>
</dbReference>
<evidence type="ECO:0000313" key="22">
    <source>
        <dbReference type="Proteomes" id="UP000461276"/>
    </source>
</evidence>
<dbReference type="Proteomes" id="UP001210126">
    <property type="component" value="Unassembled WGS sequence"/>
</dbReference>